<dbReference type="InterPro" id="IPR001296">
    <property type="entry name" value="Glyco_trans_1"/>
</dbReference>
<dbReference type="Pfam" id="PF00534">
    <property type="entry name" value="Glycos_transf_1"/>
    <property type="match status" value="1"/>
</dbReference>
<keyword evidence="4" id="KW-1185">Reference proteome</keyword>
<dbReference type="CDD" id="cd03801">
    <property type="entry name" value="GT4_PimA-like"/>
    <property type="match status" value="1"/>
</dbReference>
<name>A0A223NZB2_9SPHI</name>
<sequence>MNILYLCDEYPPGKHGGIGTYVSLIARQMVKLGHSVTVAGLYSPGYGGEDEFEDEGVKVYRFRRGFDYKLFGNETSFLARIGIRLLKDSGLMDRDIKKNLLSYKNKLEALISSHHIDIIEMPDYNDYIRFCNIYIPFPKLPVPIVIKLNGSLTYFAQEAGKSLPAHVKEMEQAIFEQAAAISSASKYTAEKTTACFSYPNKISVIYNGIATDLPYRNLPKKEQQVIFTGTLVEKKGIYQLAKAWNIVNKNMPDARLMILGKGSSQEVSSYLSNEAKGSVSFLGHVAAGKLYEYLSASVVSVFPSYAEAFSLAPLEAMACRTAVINSNRSSGPELVDDRINGLLVNPDDVDQIASAIIYLLKNPDVCERLARAGNEKVQDQFEITKIAAKTILFYGEVLNKKE</sequence>
<dbReference type="OrthoDB" id="9790710at2"/>
<reference evidence="3 4" key="1">
    <citation type="submission" date="2017-08" db="EMBL/GenBank/DDBJ databases">
        <title>Complete genome sequence of Mucilaginibacter sp. strain BJC16-A31.</title>
        <authorList>
            <consortium name="Henan University of Science and Technology"/>
            <person name="You X."/>
        </authorList>
    </citation>
    <scope>NUCLEOTIDE SEQUENCE [LARGE SCALE GENOMIC DNA]</scope>
    <source>
        <strain evidence="3 4">BJC16-A31</strain>
    </source>
</reference>
<dbReference type="EMBL" id="CP022743">
    <property type="protein sequence ID" value="ASU35166.1"/>
    <property type="molecule type" value="Genomic_DNA"/>
</dbReference>
<organism evidence="3 4">
    <name type="scientific">Mucilaginibacter xinganensis</name>
    <dbReference type="NCBI Taxonomy" id="1234841"/>
    <lineage>
        <taxon>Bacteria</taxon>
        <taxon>Pseudomonadati</taxon>
        <taxon>Bacteroidota</taxon>
        <taxon>Sphingobacteriia</taxon>
        <taxon>Sphingobacteriales</taxon>
        <taxon>Sphingobacteriaceae</taxon>
        <taxon>Mucilaginibacter</taxon>
    </lineage>
</organism>
<dbReference type="PANTHER" id="PTHR12526:SF638">
    <property type="entry name" value="SPORE COAT PROTEIN SA"/>
    <property type="match status" value="1"/>
</dbReference>
<proteinExistence type="predicted"/>
<evidence type="ECO:0000259" key="1">
    <source>
        <dbReference type="Pfam" id="PF00534"/>
    </source>
</evidence>
<protein>
    <submittedName>
        <fullName evidence="3">Uncharacterized protein</fullName>
    </submittedName>
</protein>
<dbReference type="Gene3D" id="3.40.50.2000">
    <property type="entry name" value="Glycogen Phosphorylase B"/>
    <property type="match status" value="2"/>
</dbReference>
<dbReference type="PANTHER" id="PTHR12526">
    <property type="entry name" value="GLYCOSYLTRANSFERASE"/>
    <property type="match status" value="1"/>
</dbReference>
<evidence type="ECO:0000313" key="3">
    <source>
        <dbReference type="EMBL" id="ASU35166.1"/>
    </source>
</evidence>
<gene>
    <name evidence="3" type="ORF">MuYL_3281</name>
</gene>
<evidence type="ECO:0000313" key="4">
    <source>
        <dbReference type="Proteomes" id="UP000215002"/>
    </source>
</evidence>
<dbReference type="RefSeq" id="WP_094571405.1">
    <property type="nucleotide sequence ID" value="NZ_CP022743.1"/>
</dbReference>
<dbReference type="SUPFAM" id="SSF53756">
    <property type="entry name" value="UDP-Glycosyltransferase/glycogen phosphorylase"/>
    <property type="match status" value="1"/>
</dbReference>
<dbReference type="Pfam" id="PF13439">
    <property type="entry name" value="Glyco_transf_4"/>
    <property type="match status" value="1"/>
</dbReference>
<feature type="domain" description="Glycosyl transferase family 1" evidence="1">
    <location>
        <begin position="217"/>
        <end position="375"/>
    </location>
</feature>
<dbReference type="KEGG" id="muc:MuYL_3281"/>
<dbReference type="GO" id="GO:0016757">
    <property type="term" value="F:glycosyltransferase activity"/>
    <property type="evidence" value="ECO:0007669"/>
    <property type="project" value="InterPro"/>
</dbReference>
<dbReference type="Proteomes" id="UP000215002">
    <property type="component" value="Chromosome"/>
</dbReference>
<evidence type="ECO:0000259" key="2">
    <source>
        <dbReference type="Pfam" id="PF13439"/>
    </source>
</evidence>
<feature type="domain" description="Glycosyltransferase subfamily 4-like N-terminal" evidence="2">
    <location>
        <begin position="16"/>
        <end position="212"/>
    </location>
</feature>
<dbReference type="InterPro" id="IPR028098">
    <property type="entry name" value="Glyco_trans_4-like_N"/>
</dbReference>
<accession>A0A223NZB2</accession>
<dbReference type="AlphaFoldDB" id="A0A223NZB2"/>